<feature type="signal peptide" evidence="1">
    <location>
        <begin position="1"/>
        <end position="16"/>
    </location>
</feature>
<feature type="chain" id="PRO_5031417472" description="Rieske domain-containing protein" evidence="1">
    <location>
        <begin position="17"/>
        <end position="149"/>
    </location>
</feature>
<accession>A0A7Y0AER9</accession>
<protein>
    <recommendedName>
        <fullName evidence="4">Rieske domain-containing protein</fullName>
    </recommendedName>
</protein>
<evidence type="ECO:0000256" key="1">
    <source>
        <dbReference type="SAM" id="SignalP"/>
    </source>
</evidence>
<evidence type="ECO:0000313" key="3">
    <source>
        <dbReference type="Proteomes" id="UP000559626"/>
    </source>
</evidence>
<keyword evidence="3" id="KW-1185">Reference proteome</keyword>
<comment type="caution">
    <text evidence="2">The sequence shown here is derived from an EMBL/GenBank/DDBJ whole genome shotgun (WGS) entry which is preliminary data.</text>
</comment>
<organism evidence="2 3">
    <name type="scientific">Hymenobacter polaris</name>
    <dbReference type="NCBI Taxonomy" id="2682546"/>
    <lineage>
        <taxon>Bacteria</taxon>
        <taxon>Pseudomonadati</taxon>
        <taxon>Bacteroidota</taxon>
        <taxon>Cytophagia</taxon>
        <taxon>Cytophagales</taxon>
        <taxon>Hymenobacteraceae</taxon>
        <taxon>Hymenobacter</taxon>
    </lineage>
</organism>
<evidence type="ECO:0008006" key="4">
    <source>
        <dbReference type="Google" id="ProtNLM"/>
    </source>
</evidence>
<gene>
    <name evidence="2" type="ORF">HHL22_12490</name>
</gene>
<dbReference type="RefSeq" id="WP_169531686.1">
    <property type="nucleotide sequence ID" value="NZ_JABBGH010000002.1"/>
</dbReference>
<dbReference type="EMBL" id="JABBGH010000002">
    <property type="protein sequence ID" value="NML66023.1"/>
    <property type="molecule type" value="Genomic_DNA"/>
</dbReference>
<evidence type="ECO:0000313" key="2">
    <source>
        <dbReference type="EMBL" id="NML66023.1"/>
    </source>
</evidence>
<dbReference type="Proteomes" id="UP000559626">
    <property type="component" value="Unassembled WGS sequence"/>
</dbReference>
<proteinExistence type="predicted"/>
<dbReference type="AlphaFoldDB" id="A0A7Y0AER9"/>
<sequence length="149" mass="16223">MRATRLLALATSSLLAANFQCRSAGEAPCPDQEIAGVSVQFYPCIPDRSGQEAKLFVINSQQEFGDAFICSSYRPRPAVFSDSTLLVGWKNYCCCGHVKSQSLRYDCAANTYTYKVEIEQGVCAAAFPVVSQLRVPKLPAGAKVVIDMQ</sequence>
<keyword evidence="1" id="KW-0732">Signal</keyword>
<name>A0A7Y0AER9_9BACT</name>
<reference evidence="2 3" key="1">
    <citation type="submission" date="2020-04" db="EMBL/GenBank/DDBJ databases">
        <title>Hymenobacter polaris sp. nov., isolated from Arctic soil.</title>
        <authorList>
            <person name="Dahal R.H."/>
        </authorList>
    </citation>
    <scope>NUCLEOTIDE SEQUENCE [LARGE SCALE GENOMIC DNA]</scope>
    <source>
        <strain evidence="2 3">RP-2-7</strain>
    </source>
</reference>